<dbReference type="RefSeq" id="WP_073028212.1">
    <property type="nucleotide sequence ID" value="NZ_FQZS01000057.1"/>
</dbReference>
<dbReference type="PANTHER" id="PTHR33841:SF5">
    <property type="entry name" value="DNA METHYLASE (MODIFICATION METHYLASE) (METHYLTRANSFERASE)-RELATED"/>
    <property type="match status" value="1"/>
</dbReference>
<evidence type="ECO:0000313" key="9">
    <source>
        <dbReference type="EMBL" id="SHJ43354.1"/>
    </source>
</evidence>
<accession>A0A1M6J9M0</accession>
<dbReference type="OrthoDB" id="9815272at2"/>
<comment type="similarity">
    <text evidence="1">Belongs to the N(4)/N(6)-methyltransferase family.</text>
</comment>
<dbReference type="STRING" id="1122184.SAMN02745176_03546"/>
<organism evidence="9 10">
    <name type="scientific">Lutispora thermophila DSM 19022</name>
    <dbReference type="NCBI Taxonomy" id="1122184"/>
    <lineage>
        <taxon>Bacteria</taxon>
        <taxon>Bacillati</taxon>
        <taxon>Bacillota</taxon>
        <taxon>Clostridia</taxon>
        <taxon>Lutisporales</taxon>
        <taxon>Lutisporaceae</taxon>
        <taxon>Lutispora</taxon>
    </lineage>
</organism>
<dbReference type="Pfam" id="PF07669">
    <property type="entry name" value="Eco57I"/>
    <property type="match status" value="1"/>
</dbReference>
<dbReference type="PANTHER" id="PTHR33841">
    <property type="entry name" value="DNA METHYLTRANSFERASE YEEA-RELATED"/>
    <property type="match status" value="1"/>
</dbReference>
<keyword evidence="5" id="KW-0949">S-adenosyl-L-methionine</keyword>
<dbReference type="EC" id="2.1.1.72" evidence="2"/>
<evidence type="ECO:0000259" key="7">
    <source>
        <dbReference type="Pfam" id="PF07669"/>
    </source>
</evidence>
<name>A0A1M6J9M0_9FIRM</name>
<dbReference type="InterPro" id="IPR050953">
    <property type="entry name" value="N4_N6_ade-DNA_methylase"/>
</dbReference>
<dbReference type="EMBL" id="FQZS01000057">
    <property type="protein sequence ID" value="SHJ43354.1"/>
    <property type="molecule type" value="Genomic_DNA"/>
</dbReference>
<evidence type="ECO:0000256" key="2">
    <source>
        <dbReference type="ARBA" id="ARBA00011900"/>
    </source>
</evidence>
<dbReference type="SUPFAM" id="SSF53335">
    <property type="entry name" value="S-adenosyl-L-methionine-dependent methyltransferases"/>
    <property type="match status" value="1"/>
</dbReference>
<evidence type="ECO:0000256" key="3">
    <source>
        <dbReference type="ARBA" id="ARBA00022603"/>
    </source>
</evidence>
<reference evidence="9 10" key="1">
    <citation type="submission" date="2016-11" db="EMBL/GenBank/DDBJ databases">
        <authorList>
            <person name="Jaros S."/>
            <person name="Januszkiewicz K."/>
            <person name="Wedrychowicz H."/>
        </authorList>
    </citation>
    <scope>NUCLEOTIDE SEQUENCE [LARGE SCALE GENOMIC DNA]</scope>
    <source>
        <strain evidence="9 10">DSM 19022</strain>
    </source>
</reference>
<protein>
    <recommendedName>
        <fullName evidence="2">site-specific DNA-methyltransferase (adenine-specific)</fullName>
        <ecNumber evidence="2">2.1.1.72</ecNumber>
    </recommendedName>
</protein>
<evidence type="ECO:0000256" key="6">
    <source>
        <dbReference type="ARBA" id="ARBA00047942"/>
    </source>
</evidence>
<evidence type="ECO:0000256" key="1">
    <source>
        <dbReference type="ARBA" id="ARBA00006594"/>
    </source>
</evidence>
<feature type="domain" description="Type II methyltransferase M.Eco57I C-terminal" evidence="8">
    <location>
        <begin position="256"/>
        <end position="516"/>
    </location>
</feature>
<dbReference type="GO" id="GO:0003676">
    <property type="term" value="F:nucleic acid binding"/>
    <property type="evidence" value="ECO:0007669"/>
    <property type="project" value="InterPro"/>
</dbReference>
<dbReference type="GO" id="GO:0006304">
    <property type="term" value="P:DNA modification"/>
    <property type="evidence" value="ECO:0007669"/>
    <property type="project" value="InterPro"/>
</dbReference>
<evidence type="ECO:0000313" key="10">
    <source>
        <dbReference type="Proteomes" id="UP000184442"/>
    </source>
</evidence>
<dbReference type="GO" id="GO:0032259">
    <property type="term" value="P:methylation"/>
    <property type="evidence" value="ECO:0007669"/>
    <property type="project" value="UniProtKB-KW"/>
</dbReference>
<dbReference type="InterPro" id="IPR002052">
    <property type="entry name" value="DNA_methylase_N6_adenine_CS"/>
</dbReference>
<dbReference type="Proteomes" id="UP000184442">
    <property type="component" value="Unassembled WGS sequence"/>
</dbReference>
<dbReference type="InterPro" id="IPR054520">
    <property type="entry name" value="M_Eco57I_C"/>
</dbReference>
<comment type="catalytic activity">
    <reaction evidence="6">
        <text>a 2'-deoxyadenosine in DNA + S-adenosyl-L-methionine = an N(6)-methyl-2'-deoxyadenosine in DNA + S-adenosyl-L-homocysteine + H(+)</text>
        <dbReference type="Rhea" id="RHEA:15197"/>
        <dbReference type="Rhea" id="RHEA-COMP:12418"/>
        <dbReference type="Rhea" id="RHEA-COMP:12419"/>
        <dbReference type="ChEBI" id="CHEBI:15378"/>
        <dbReference type="ChEBI" id="CHEBI:57856"/>
        <dbReference type="ChEBI" id="CHEBI:59789"/>
        <dbReference type="ChEBI" id="CHEBI:90615"/>
        <dbReference type="ChEBI" id="CHEBI:90616"/>
        <dbReference type="EC" id="2.1.1.72"/>
    </reaction>
</comment>
<keyword evidence="3 9" id="KW-0489">Methyltransferase</keyword>
<keyword evidence="10" id="KW-1185">Reference proteome</keyword>
<dbReference type="PRINTS" id="PR00507">
    <property type="entry name" value="N12N6MTFRASE"/>
</dbReference>
<dbReference type="InterPro" id="IPR011639">
    <property type="entry name" value="MethylTrfase_TaqI-like_dom"/>
</dbReference>
<gene>
    <name evidence="9" type="ORF">SAMN02745176_03546</name>
</gene>
<dbReference type="CDD" id="cd02440">
    <property type="entry name" value="AdoMet_MTases"/>
    <property type="match status" value="1"/>
</dbReference>
<sequence length="546" mass="63742">MLLKADATAQKLRGGYYTPTNLADFLTRYFASDNTIKTILEPSCGDGVFLESIVKYFNPDNIDYVKAYEIFDEEAEKARRRVANRFNIDVINGDFIEEYFKLSWEKPFDLIIGNPPYIRYQYLSERQRELQSQILVSHGMKANKLINSWVCFLVACIQLLSESGKICFIVPAELLQVAYAEDLRLFMANTLSRITLITFEELVFDEAEQEIIVLIGEKSKEYGETLIGVKQLKNLDSLNFLDLRDIEYIPLTHTKDKWTKYFTHDYEVDLIEVLRNDDRFITFDDIGIVNIGITTGNNKYFSVDKSTVEKYELSNVTIPLIGRSAHAHGVYFTYDDWMKNVNDNKRAFLVHFPSDIPYEEYPPLHKKYIEEGEKAKINEGYKCSIRDRWYIVPSVWVPDAFILRRNDKFPKFVLNNINAVSTDTMHRIKFNDGIDKNKVLLSYYNSITFAFTEINGRSYGGGVLEILPREVGKIKLPYLQDFDDKKTEELISIIDKNIRNNGNIEEVLDIVDKEVLIDYLGLDKEVCMLFRNIWKKLMKRRRDRSR</sequence>
<dbReference type="InterPro" id="IPR029063">
    <property type="entry name" value="SAM-dependent_MTases_sf"/>
</dbReference>
<keyword evidence="4 9" id="KW-0808">Transferase</keyword>
<feature type="domain" description="Type II methyltransferase M.TaqI-like" evidence="7">
    <location>
        <begin position="94"/>
        <end position="204"/>
    </location>
</feature>
<evidence type="ECO:0000256" key="5">
    <source>
        <dbReference type="ARBA" id="ARBA00022691"/>
    </source>
</evidence>
<proteinExistence type="inferred from homology"/>
<evidence type="ECO:0000259" key="8">
    <source>
        <dbReference type="Pfam" id="PF22837"/>
    </source>
</evidence>
<dbReference type="GO" id="GO:0009007">
    <property type="term" value="F:site-specific DNA-methyltransferase (adenine-specific) activity"/>
    <property type="evidence" value="ECO:0007669"/>
    <property type="project" value="UniProtKB-EC"/>
</dbReference>
<dbReference type="Pfam" id="PF22837">
    <property type="entry name" value="M_Eco57I_C"/>
    <property type="match status" value="1"/>
</dbReference>
<dbReference type="AlphaFoldDB" id="A0A1M6J9M0"/>
<dbReference type="Gene3D" id="3.40.50.150">
    <property type="entry name" value="Vaccinia Virus protein VP39"/>
    <property type="match status" value="1"/>
</dbReference>
<dbReference type="PROSITE" id="PS00092">
    <property type="entry name" value="N6_MTASE"/>
    <property type="match status" value="1"/>
</dbReference>
<evidence type="ECO:0000256" key="4">
    <source>
        <dbReference type="ARBA" id="ARBA00022679"/>
    </source>
</evidence>